<dbReference type="GO" id="GO:0006508">
    <property type="term" value="P:proteolysis"/>
    <property type="evidence" value="ECO:0007669"/>
    <property type="project" value="UniProtKB-KW"/>
</dbReference>
<name>G5SPC4_9BACT</name>
<proteinExistence type="inferred from homology"/>
<dbReference type="PANTHER" id="PTHR30217">
    <property type="entry name" value="PEPTIDASE U32 FAMILY"/>
    <property type="match status" value="1"/>
</dbReference>
<evidence type="ECO:0000256" key="3">
    <source>
        <dbReference type="ARBA" id="ARBA00038374"/>
    </source>
</evidence>
<evidence type="ECO:0000256" key="4">
    <source>
        <dbReference type="SAM" id="MobiDB-lite"/>
    </source>
</evidence>
<dbReference type="PANTHER" id="PTHR30217:SF6">
    <property type="entry name" value="TRNA HYDROXYLATION PROTEIN P"/>
    <property type="match status" value="1"/>
</dbReference>
<dbReference type="InterPro" id="IPR051454">
    <property type="entry name" value="RNA/ubiquinone_mod_enzymes"/>
</dbReference>
<accession>G5SPC4</accession>
<keyword evidence="6" id="KW-1185">Reference proteome</keyword>
<evidence type="ECO:0000313" key="6">
    <source>
        <dbReference type="Proteomes" id="UP000003598"/>
    </source>
</evidence>
<feature type="compositionally biased region" description="Basic residues" evidence="4">
    <location>
        <begin position="37"/>
        <end position="47"/>
    </location>
</feature>
<dbReference type="eggNOG" id="COG0826">
    <property type="taxonomic scope" value="Bacteria"/>
</dbReference>
<dbReference type="AlphaFoldDB" id="G5SPC4"/>
<dbReference type="InterPro" id="IPR001539">
    <property type="entry name" value="Peptidase_U32"/>
</dbReference>
<dbReference type="EMBL" id="AFFY01000017">
    <property type="protein sequence ID" value="EHH00823.1"/>
    <property type="molecule type" value="Genomic_DNA"/>
</dbReference>
<dbReference type="PATRIC" id="fig|762968.3.peg.1076"/>
<evidence type="ECO:0000256" key="1">
    <source>
        <dbReference type="ARBA" id="ARBA00022670"/>
    </source>
</evidence>
<gene>
    <name evidence="5" type="ORF">HMPREF9441_01206</name>
</gene>
<organism evidence="5 6">
    <name type="scientific">Paraprevotella clara YIT 11840</name>
    <dbReference type="NCBI Taxonomy" id="762968"/>
    <lineage>
        <taxon>Bacteria</taxon>
        <taxon>Pseudomonadati</taxon>
        <taxon>Bacteroidota</taxon>
        <taxon>Bacteroidia</taxon>
        <taxon>Bacteroidales</taxon>
        <taxon>Prevotellaceae</taxon>
        <taxon>Paraprevotella</taxon>
    </lineage>
</organism>
<feature type="region of interest" description="Disordered" evidence="4">
    <location>
        <begin position="35"/>
        <end position="55"/>
    </location>
</feature>
<dbReference type="STRING" id="762968.HMPREF9441_01206"/>
<dbReference type="Pfam" id="PF01136">
    <property type="entry name" value="Peptidase_U32"/>
    <property type="match status" value="1"/>
</dbReference>
<dbReference type="Proteomes" id="UP000003598">
    <property type="component" value="Unassembled WGS sequence"/>
</dbReference>
<dbReference type="HOGENOM" id="CLU_011540_0_1_10"/>
<keyword evidence="2" id="KW-0378">Hydrolase</keyword>
<keyword evidence="1" id="KW-0645">Protease</keyword>
<reference evidence="5 6" key="1">
    <citation type="submission" date="2011-03" db="EMBL/GenBank/DDBJ databases">
        <authorList>
            <person name="Weinstock G."/>
            <person name="Sodergren E."/>
            <person name="Clifton S."/>
            <person name="Fulton L."/>
            <person name="Fulton B."/>
            <person name="Courtney L."/>
            <person name="Fronick C."/>
            <person name="Harrison M."/>
            <person name="Strong C."/>
            <person name="Farmer C."/>
            <person name="Delahaunty K."/>
            <person name="Markovic C."/>
            <person name="Hall O."/>
            <person name="Minx P."/>
            <person name="Tomlinson C."/>
            <person name="Mitreva M."/>
            <person name="Hou S."/>
            <person name="Chen J."/>
            <person name="Wollam A."/>
            <person name="Pepin K.H."/>
            <person name="Johnson M."/>
            <person name="Bhonagiri V."/>
            <person name="Zhang X."/>
            <person name="Suruliraj S."/>
            <person name="Warren W."/>
            <person name="Chinwalla A."/>
            <person name="Mardis E.R."/>
            <person name="Wilson R.K."/>
        </authorList>
    </citation>
    <scope>NUCLEOTIDE SEQUENCE [LARGE SCALE GENOMIC DNA]</scope>
    <source>
        <strain evidence="5 6">YIT 11840</strain>
    </source>
</reference>
<dbReference type="PROSITE" id="PS01276">
    <property type="entry name" value="PEPTIDASE_U32"/>
    <property type="match status" value="1"/>
</dbReference>
<comment type="caution">
    <text evidence="5">The sequence shown here is derived from an EMBL/GenBank/DDBJ whole genome shotgun (WGS) entry which is preliminary data.</text>
</comment>
<dbReference type="GO" id="GO:0008233">
    <property type="term" value="F:peptidase activity"/>
    <property type="evidence" value="ECO:0007669"/>
    <property type="project" value="UniProtKB-KW"/>
</dbReference>
<protein>
    <submittedName>
        <fullName evidence="5">Putative collagenase</fullName>
    </submittedName>
</protein>
<sequence length="483" mass="53661">MRAETNENEVFLFGSAGPKPTFAGSKVSNLFNETAKKAQRERKKAKKTTASPVCREKGVSLQTKPHTMTRKDFEIMAPVGSRESLAAAIKAGADSIYFGIENLNMRAHSASTFTIDDLKEMAQTCAAHGIKSYLTVNTIIYGEDLPLMRTIIDAAKEADISAVIASDVAVMMYCRQIGQEVHLSTQLNISNIEALKFYAQFADVVVLARELNMTQVADIHRQIEEQRICGPGGELIRIEMFCHGALCMAVSGKCYLSLDNTGRSANRGACMQICRRGYIVKDRETGTELEIDNKYIMSPKDLKTVRFIDRMMEAGVRVFKIEGRARGPEYVATVVGCYQEAIQSVLDGTFTEEKKDGWDARLARVFNRGFWDGYYQGQTLGEWTTNYGSAATEKKVYVGKAIKYFSKLGVGEFQIEAADMSVGDRLLVTGPTTGALFMDLEEVRYDLKPVETVGKGMRVSFKVPEKIRPNDKLYKLVKSAKEA</sequence>
<evidence type="ECO:0000256" key="2">
    <source>
        <dbReference type="ARBA" id="ARBA00022801"/>
    </source>
</evidence>
<evidence type="ECO:0000313" key="5">
    <source>
        <dbReference type="EMBL" id="EHH00823.1"/>
    </source>
</evidence>
<comment type="similarity">
    <text evidence="3">Belongs to the peptidase U32 family.</text>
</comment>